<dbReference type="AlphaFoldDB" id="A0ABD5PAG5"/>
<name>A0ABD5PAG5_9EURY</name>
<proteinExistence type="predicted"/>
<dbReference type="EMBL" id="JBHSDS010000005">
    <property type="protein sequence ID" value="MFC4357907.1"/>
    <property type="molecule type" value="Genomic_DNA"/>
</dbReference>
<comment type="caution">
    <text evidence="1">The sequence shown here is derived from an EMBL/GenBank/DDBJ whole genome shotgun (WGS) entry which is preliminary data.</text>
</comment>
<dbReference type="PROSITE" id="PS51318">
    <property type="entry name" value="TAT"/>
    <property type="match status" value="1"/>
</dbReference>
<dbReference type="Proteomes" id="UP001595921">
    <property type="component" value="Unassembled WGS sequence"/>
</dbReference>
<evidence type="ECO:0000313" key="2">
    <source>
        <dbReference type="Proteomes" id="UP001595921"/>
    </source>
</evidence>
<reference evidence="1 2" key="1">
    <citation type="journal article" date="2019" name="Int. J. Syst. Evol. Microbiol.">
        <title>The Global Catalogue of Microorganisms (GCM) 10K type strain sequencing project: providing services to taxonomists for standard genome sequencing and annotation.</title>
        <authorList>
            <consortium name="The Broad Institute Genomics Platform"/>
            <consortium name="The Broad Institute Genome Sequencing Center for Infectious Disease"/>
            <person name="Wu L."/>
            <person name="Ma J."/>
        </authorList>
    </citation>
    <scope>NUCLEOTIDE SEQUENCE [LARGE SCALE GENOMIC DNA]</scope>
    <source>
        <strain evidence="1 2">CGMCC 1.12553</strain>
    </source>
</reference>
<protein>
    <recommendedName>
        <fullName evidence="3">Twin-arginine translocation signal domain-containing protein</fullName>
    </recommendedName>
</protein>
<accession>A0ABD5PAG5</accession>
<keyword evidence="2" id="KW-1185">Reference proteome</keyword>
<gene>
    <name evidence="1" type="ORF">ACFO0N_08085</name>
</gene>
<sequence>MHRLSRRDYLVAAGAAAAALPLAVGSTVGQAGPGGVPSAGDFLDFDRDENGDIRFDHPESGTRIRTRGDDFDFVSPTLRCDERPSVGRVRFTRFGFGGLPDPFDFKITEPRIRTRLDLAGERIDSDFDGVDNEFRVEGGDSTFEDDGDDDIDYVGRRFRFRQRGRRVEIDGDLRFDFDGIGDSDFRDFDEDVRSNSRRFRTQNRMLQVRYDRDSRDLEARRVV</sequence>
<dbReference type="RefSeq" id="WP_267624637.1">
    <property type="nucleotide sequence ID" value="NZ_JAODIW010000009.1"/>
</dbReference>
<evidence type="ECO:0008006" key="3">
    <source>
        <dbReference type="Google" id="ProtNLM"/>
    </source>
</evidence>
<organism evidence="1 2">
    <name type="scientific">Halobium salinum</name>
    <dbReference type="NCBI Taxonomy" id="1364940"/>
    <lineage>
        <taxon>Archaea</taxon>
        <taxon>Methanobacteriati</taxon>
        <taxon>Methanobacteriota</taxon>
        <taxon>Stenosarchaea group</taxon>
        <taxon>Halobacteria</taxon>
        <taxon>Halobacteriales</taxon>
        <taxon>Haloferacaceae</taxon>
        <taxon>Halobium</taxon>
    </lineage>
</organism>
<evidence type="ECO:0000313" key="1">
    <source>
        <dbReference type="EMBL" id="MFC4357907.1"/>
    </source>
</evidence>
<dbReference type="InterPro" id="IPR006311">
    <property type="entry name" value="TAT_signal"/>
</dbReference>